<feature type="region of interest" description="Disordered" evidence="2">
    <location>
        <begin position="274"/>
        <end position="302"/>
    </location>
</feature>
<name>A0A8T0Q1V9_PANVG</name>
<dbReference type="PANTHER" id="PTHR33157:SF5">
    <property type="entry name" value="OS09G0314100 PROTEIN"/>
    <property type="match status" value="1"/>
</dbReference>
<dbReference type="PANTHER" id="PTHR33157">
    <property type="entry name" value="AUTONOMOUS TRANSPOSABLE ELEMENT EN-1 MOSAIC PROTEIN-RELATED"/>
    <property type="match status" value="1"/>
</dbReference>
<dbReference type="AlphaFoldDB" id="A0A8T0Q1V9"/>
<evidence type="ECO:0000256" key="1">
    <source>
        <dbReference type="SAM" id="Coils"/>
    </source>
</evidence>
<sequence>MNSQTLETSYNWCAQIPRWRADCRYWCSEEFKVKRKRGQEAHLNSEDIAQNHGGSRPFTETKQVLETMYGPEKATPLNVYAVMKSGIKSVDSSGNSGEIRSHKAQKRMDDYIQRAGRAAHPGGADEDMEDVEGEEEHVHEQPLNEQVLYDVSSDSRTHGRFAIANGAVRAADVRAAARERGLRPSNPVSLQSMAREIARLRRANAMLQQANHEKDNALQHYKVTTELALGLYREFGKEIPEDALQCLSAAQAIVTIYVTFLHSTSRIHLSIQATRSSHVGSESTNNSIDDDGHDAEDLGRTH</sequence>
<protein>
    <submittedName>
        <fullName evidence="3">Uncharacterized protein</fullName>
    </submittedName>
</protein>
<feature type="compositionally biased region" description="Polar residues" evidence="2">
    <location>
        <begin position="274"/>
        <end position="287"/>
    </location>
</feature>
<accession>A0A8T0Q1V9</accession>
<dbReference type="OrthoDB" id="696382at2759"/>
<evidence type="ECO:0000313" key="3">
    <source>
        <dbReference type="EMBL" id="KAG2566619.1"/>
    </source>
</evidence>
<feature type="coiled-coil region" evidence="1">
    <location>
        <begin position="190"/>
        <end position="220"/>
    </location>
</feature>
<evidence type="ECO:0000256" key="2">
    <source>
        <dbReference type="SAM" id="MobiDB-lite"/>
    </source>
</evidence>
<dbReference type="InterPro" id="IPR039266">
    <property type="entry name" value="EN-1/SPM"/>
</dbReference>
<keyword evidence="1" id="KW-0175">Coiled coil</keyword>
<dbReference type="EMBL" id="CM029050">
    <property type="protein sequence ID" value="KAG2566619.1"/>
    <property type="molecule type" value="Genomic_DNA"/>
</dbReference>
<comment type="caution">
    <text evidence="3">The sequence shown here is derived from an EMBL/GenBank/DDBJ whole genome shotgun (WGS) entry which is preliminary data.</text>
</comment>
<dbReference type="GO" id="GO:0032196">
    <property type="term" value="P:transposition"/>
    <property type="evidence" value="ECO:0007669"/>
    <property type="project" value="InterPro"/>
</dbReference>
<dbReference type="Proteomes" id="UP000823388">
    <property type="component" value="Chromosome 7N"/>
</dbReference>
<evidence type="ECO:0000313" key="4">
    <source>
        <dbReference type="Proteomes" id="UP000823388"/>
    </source>
</evidence>
<keyword evidence="4" id="KW-1185">Reference proteome</keyword>
<gene>
    <name evidence="3" type="ORF">PVAP13_7NG181600</name>
</gene>
<proteinExistence type="predicted"/>
<organism evidence="3 4">
    <name type="scientific">Panicum virgatum</name>
    <name type="common">Blackwell switchgrass</name>
    <dbReference type="NCBI Taxonomy" id="38727"/>
    <lineage>
        <taxon>Eukaryota</taxon>
        <taxon>Viridiplantae</taxon>
        <taxon>Streptophyta</taxon>
        <taxon>Embryophyta</taxon>
        <taxon>Tracheophyta</taxon>
        <taxon>Spermatophyta</taxon>
        <taxon>Magnoliopsida</taxon>
        <taxon>Liliopsida</taxon>
        <taxon>Poales</taxon>
        <taxon>Poaceae</taxon>
        <taxon>PACMAD clade</taxon>
        <taxon>Panicoideae</taxon>
        <taxon>Panicodae</taxon>
        <taxon>Paniceae</taxon>
        <taxon>Panicinae</taxon>
        <taxon>Panicum</taxon>
        <taxon>Panicum sect. Hiantes</taxon>
    </lineage>
</organism>
<reference evidence="3" key="1">
    <citation type="submission" date="2020-05" db="EMBL/GenBank/DDBJ databases">
        <title>WGS assembly of Panicum virgatum.</title>
        <authorList>
            <person name="Lovell J.T."/>
            <person name="Jenkins J."/>
            <person name="Shu S."/>
            <person name="Juenger T.E."/>
            <person name="Schmutz J."/>
        </authorList>
    </citation>
    <scope>NUCLEOTIDE SEQUENCE</scope>
    <source>
        <strain evidence="3">AP13</strain>
    </source>
</reference>